<keyword evidence="2" id="KW-1185">Reference proteome</keyword>
<name>A0A834WMJ5_9FABA</name>
<accession>A0A834WMJ5</accession>
<protein>
    <submittedName>
        <fullName evidence="1">Uncharacterized protein</fullName>
    </submittedName>
</protein>
<evidence type="ECO:0000313" key="2">
    <source>
        <dbReference type="Proteomes" id="UP000634136"/>
    </source>
</evidence>
<reference evidence="1" key="1">
    <citation type="submission" date="2020-09" db="EMBL/GenBank/DDBJ databases">
        <title>Genome-Enabled Discovery of Anthraquinone Biosynthesis in Senna tora.</title>
        <authorList>
            <person name="Kang S.-H."/>
            <person name="Pandey R.P."/>
            <person name="Lee C.-M."/>
            <person name="Sim J.-S."/>
            <person name="Jeong J.-T."/>
            <person name="Choi B.-S."/>
            <person name="Jung M."/>
            <person name="Ginzburg D."/>
            <person name="Zhao K."/>
            <person name="Won S.Y."/>
            <person name="Oh T.-J."/>
            <person name="Yu Y."/>
            <person name="Kim N.-H."/>
            <person name="Lee O.R."/>
            <person name="Lee T.-H."/>
            <person name="Bashyal P."/>
            <person name="Kim T.-S."/>
            <person name="Lee W.-H."/>
            <person name="Kawkins C."/>
            <person name="Kim C.-K."/>
            <person name="Kim J.S."/>
            <person name="Ahn B.O."/>
            <person name="Rhee S.Y."/>
            <person name="Sohng J.K."/>
        </authorList>
    </citation>
    <scope>NUCLEOTIDE SEQUENCE</scope>
    <source>
        <tissue evidence="1">Leaf</tissue>
    </source>
</reference>
<gene>
    <name evidence="1" type="ORF">G2W53_020069</name>
</gene>
<evidence type="ECO:0000313" key="1">
    <source>
        <dbReference type="EMBL" id="KAF7828905.1"/>
    </source>
</evidence>
<dbReference type="EMBL" id="JAAIUW010000006">
    <property type="protein sequence ID" value="KAF7828905.1"/>
    <property type="molecule type" value="Genomic_DNA"/>
</dbReference>
<dbReference type="Proteomes" id="UP000634136">
    <property type="component" value="Unassembled WGS sequence"/>
</dbReference>
<comment type="caution">
    <text evidence="1">The sequence shown here is derived from an EMBL/GenBank/DDBJ whole genome shotgun (WGS) entry which is preliminary data.</text>
</comment>
<proteinExistence type="predicted"/>
<dbReference type="AlphaFoldDB" id="A0A834WMJ5"/>
<sequence>MGEHVKMRTGIGGSVIQIMKIIIELDRTRKTTWPKNKETKIKYC</sequence>
<organism evidence="1 2">
    <name type="scientific">Senna tora</name>
    <dbReference type="NCBI Taxonomy" id="362788"/>
    <lineage>
        <taxon>Eukaryota</taxon>
        <taxon>Viridiplantae</taxon>
        <taxon>Streptophyta</taxon>
        <taxon>Embryophyta</taxon>
        <taxon>Tracheophyta</taxon>
        <taxon>Spermatophyta</taxon>
        <taxon>Magnoliopsida</taxon>
        <taxon>eudicotyledons</taxon>
        <taxon>Gunneridae</taxon>
        <taxon>Pentapetalae</taxon>
        <taxon>rosids</taxon>
        <taxon>fabids</taxon>
        <taxon>Fabales</taxon>
        <taxon>Fabaceae</taxon>
        <taxon>Caesalpinioideae</taxon>
        <taxon>Cassia clade</taxon>
        <taxon>Senna</taxon>
    </lineage>
</organism>